<dbReference type="Proteomes" id="UP000466514">
    <property type="component" value="Chromosome"/>
</dbReference>
<dbReference type="AlphaFoldDB" id="A0A7I7MIB9"/>
<dbReference type="GO" id="GO:0043952">
    <property type="term" value="P:protein transport by the Sec complex"/>
    <property type="evidence" value="ECO:0007669"/>
    <property type="project" value="UniProtKB-UniRule"/>
</dbReference>
<keyword evidence="6 10" id="KW-1133">Transmembrane helix</keyword>
<dbReference type="InterPro" id="IPR002208">
    <property type="entry name" value="SecY/SEC61-alpha"/>
</dbReference>
<keyword evidence="8 10" id="KW-0472">Membrane</keyword>
<evidence type="ECO:0000313" key="14">
    <source>
        <dbReference type="EMBL" id="BBX71885.1"/>
    </source>
</evidence>
<evidence type="ECO:0000256" key="7">
    <source>
        <dbReference type="ARBA" id="ARBA00023010"/>
    </source>
</evidence>
<accession>A0A7I7MIB9</accession>
<evidence type="ECO:0000256" key="10">
    <source>
        <dbReference type="HAMAP-Rule" id="MF_01465"/>
    </source>
</evidence>
<keyword evidence="7 10" id="KW-0811">Translocation</keyword>
<evidence type="ECO:0000256" key="11">
    <source>
        <dbReference type="RuleBase" id="RU000537"/>
    </source>
</evidence>
<gene>
    <name evidence="10 14" type="primary">secY</name>
    <name evidence="14" type="ORF">MPSYJ_53460</name>
</gene>
<dbReference type="InterPro" id="IPR023201">
    <property type="entry name" value="SecY_dom_sf"/>
</dbReference>
<keyword evidence="4 10" id="KW-0812">Transmembrane</keyword>
<dbReference type="GO" id="GO:0065002">
    <property type="term" value="P:intracellular protein transmembrane transport"/>
    <property type="evidence" value="ECO:0007669"/>
    <property type="project" value="UniProtKB-UniRule"/>
</dbReference>
<evidence type="ECO:0000256" key="9">
    <source>
        <dbReference type="ARBA" id="ARBA00039733"/>
    </source>
</evidence>
<dbReference type="EMBL" id="AP022574">
    <property type="protein sequence ID" value="BBX71885.1"/>
    <property type="molecule type" value="Genomic_DNA"/>
</dbReference>
<evidence type="ECO:0000256" key="12">
    <source>
        <dbReference type="RuleBase" id="RU003484"/>
    </source>
</evidence>
<dbReference type="InterPro" id="IPR030659">
    <property type="entry name" value="SecY_CS"/>
</dbReference>
<keyword evidence="5 10" id="KW-0653">Protein transport</keyword>
<feature type="transmembrane region" description="Helical" evidence="10">
    <location>
        <begin position="81"/>
        <end position="108"/>
    </location>
</feature>
<dbReference type="GO" id="GO:0005886">
    <property type="term" value="C:plasma membrane"/>
    <property type="evidence" value="ECO:0007669"/>
    <property type="project" value="UniProtKB-SubCell"/>
</dbReference>
<dbReference type="PANTHER" id="PTHR10906">
    <property type="entry name" value="SECY/SEC61-ALPHA FAMILY MEMBER"/>
    <property type="match status" value="1"/>
</dbReference>
<reference evidence="14 15" key="1">
    <citation type="journal article" date="2019" name="Emerg. Microbes Infect.">
        <title>Comprehensive subspecies identification of 175 nontuberculous mycobacteria species based on 7547 genomic profiles.</title>
        <authorList>
            <person name="Matsumoto Y."/>
            <person name="Kinjo T."/>
            <person name="Motooka D."/>
            <person name="Nabeya D."/>
            <person name="Jung N."/>
            <person name="Uechi K."/>
            <person name="Horii T."/>
            <person name="Iida T."/>
            <person name="Fujita J."/>
            <person name="Nakamura S."/>
        </authorList>
    </citation>
    <scope>NUCLEOTIDE SEQUENCE [LARGE SCALE GENOMIC DNA]</scope>
    <source>
        <strain evidence="14 15">JCM 13323</strain>
    </source>
</reference>
<keyword evidence="10" id="KW-1003">Cell membrane</keyword>
<feature type="transmembrane region" description="Helical" evidence="10">
    <location>
        <begin position="29"/>
        <end position="45"/>
    </location>
</feature>
<evidence type="ECO:0000256" key="8">
    <source>
        <dbReference type="ARBA" id="ARBA00023136"/>
    </source>
</evidence>
<dbReference type="PROSITE" id="PS00756">
    <property type="entry name" value="SECY_2"/>
    <property type="match status" value="1"/>
</dbReference>
<comment type="similarity">
    <text evidence="2 10 13">Belongs to the SecY/SEC61-alpha family.</text>
</comment>
<proteinExistence type="inferred from homology"/>
<dbReference type="KEGG" id="mpsc:MPSYJ_53460"/>
<feature type="transmembrane region" description="Helical" evidence="10">
    <location>
        <begin position="387"/>
        <end position="409"/>
    </location>
</feature>
<feature type="transmembrane region" description="Helical" evidence="10">
    <location>
        <begin position="421"/>
        <end position="439"/>
    </location>
</feature>
<dbReference type="Gene3D" id="1.10.3370.10">
    <property type="entry name" value="SecY subunit domain"/>
    <property type="match status" value="1"/>
</dbReference>
<dbReference type="InterPro" id="IPR026593">
    <property type="entry name" value="SecY"/>
</dbReference>
<evidence type="ECO:0000256" key="13">
    <source>
        <dbReference type="RuleBase" id="RU004349"/>
    </source>
</evidence>
<keyword evidence="15" id="KW-1185">Reference proteome</keyword>
<organism evidence="14 15">
    <name type="scientific">Mycolicibacterium psychrotolerans</name>
    <dbReference type="NCBI Taxonomy" id="216929"/>
    <lineage>
        <taxon>Bacteria</taxon>
        <taxon>Bacillati</taxon>
        <taxon>Actinomycetota</taxon>
        <taxon>Actinomycetes</taxon>
        <taxon>Mycobacteriales</taxon>
        <taxon>Mycobacteriaceae</taxon>
        <taxon>Mycolicibacterium</taxon>
    </lineage>
</organism>
<name>A0A7I7MIB9_9MYCO</name>
<evidence type="ECO:0000313" key="15">
    <source>
        <dbReference type="Proteomes" id="UP000466514"/>
    </source>
</evidence>
<comment type="function">
    <text evidence="10 11">The central subunit of the protein translocation channel SecYEG. Consists of two halves formed by TMs 1-5 and 6-10. These two domains form a lateral gate at the front which open onto the bilayer between TMs 2 and 7, and are clamped together by SecE at the back. The channel is closed by both a pore ring composed of hydrophobic SecY resides and a short helix (helix 2A) on the extracellular side of the membrane which forms a plug. The plug probably moves laterally to allow the channel to open. The ring and the pore may move independently.</text>
</comment>
<sequence length="456" mass="49392">MNDSPAVQEERVLSAFISSLRTVDLRRKILFTLGIVILYRVGATVPSPGVNYPNVQQCIAQVSGGDSAQIYSLINLFSGGALLQLSVFAVGVMPYITASIIVQLLGVVIPRFEQLRKEGQAGQAKLTQYTRYLAIALAILQSTSIVALAANGGLLQGCTLDIIEGQSEGMNLFRLIIIVLVMTAGSALVMWMGELVTERGVGNGMSLLIFAGIAARIPSEGKTILDGRGGMVFTLVCIAALIIIVGVVFVEQGQRRIPVQYAKRMVGRRMYGGTSTYLPLKVNQAGVIPVIFASSLIYIPHLITQLIQSASDNPGTGWWQTFVADYLTNPADPVYIALYFGLIVFFTYFYVSVTFNPDERADEMKKYGGFIPGIRPGKPTADYLRFVLSRITLPGSIYLGIIAVLPNLFLEIGNTGSVQNLPFGGTAVLIAIGVALDTIKQIESQLMQRNYEGFLK</sequence>
<dbReference type="FunFam" id="1.10.3370.10:FF:000001">
    <property type="entry name" value="Preprotein translocase subunit SecY"/>
    <property type="match status" value="1"/>
</dbReference>
<dbReference type="NCBIfam" id="TIGR00967">
    <property type="entry name" value="3a0501s007"/>
    <property type="match status" value="1"/>
</dbReference>
<comment type="caution">
    <text evidence="10">Lacks conserved residue(s) required for the propagation of feature annotation.</text>
</comment>
<evidence type="ECO:0000256" key="4">
    <source>
        <dbReference type="ARBA" id="ARBA00022692"/>
    </source>
</evidence>
<protein>
    <recommendedName>
        <fullName evidence="9 10">Protein translocase subunit SecY</fullName>
    </recommendedName>
</protein>
<evidence type="ECO:0000256" key="2">
    <source>
        <dbReference type="ARBA" id="ARBA00005751"/>
    </source>
</evidence>
<dbReference type="Pfam" id="PF00344">
    <property type="entry name" value="SecY"/>
    <property type="match status" value="1"/>
</dbReference>
<feature type="transmembrane region" description="Helical" evidence="10">
    <location>
        <begin position="129"/>
        <end position="152"/>
    </location>
</feature>
<feature type="transmembrane region" description="Helical" evidence="10">
    <location>
        <begin position="334"/>
        <end position="355"/>
    </location>
</feature>
<dbReference type="SUPFAM" id="SSF103491">
    <property type="entry name" value="Preprotein translocase SecY subunit"/>
    <property type="match status" value="1"/>
</dbReference>
<comment type="subcellular location">
    <subcellularLocation>
        <location evidence="10">Cell membrane</location>
        <topology evidence="10">Multi-pass membrane protein</topology>
    </subcellularLocation>
    <subcellularLocation>
        <location evidence="1 12">Membrane</location>
        <topology evidence="1 12">Multi-pass membrane protein</topology>
    </subcellularLocation>
</comment>
<comment type="subunit">
    <text evidence="10">Component of the Sec protein translocase complex. Heterotrimer consisting of SecY, SecE and SecG subunits. The heterotrimers can form oligomers, although 1 heterotrimer is thought to be able to translocate proteins. Interacts with the ribosome. Interacts with SecDF, and other proteins may be involved. Interacts with SecA.</text>
</comment>
<dbReference type="HAMAP" id="MF_01465">
    <property type="entry name" value="SecY"/>
    <property type="match status" value="1"/>
</dbReference>
<dbReference type="PIRSF" id="PIRSF004557">
    <property type="entry name" value="SecY"/>
    <property type="match status" value="1"/>
</dbReference>
<evidence type="ECO:0000256" key="3">
    <source>
        <dbReference type="ARBA" id="ARBA00022448"/>
    </source>
</evidence>
<evidence type="ECO:0000256" key="1">
    <source>
        <dbReference type="ARBA" id="ARBA00004141"/>
    </source>
</evidence>
<dbReference type="PRINTS" id="PR00303">
    <property type="entry name" value="SECYTRNLCASE"/>
</dbReference>
<dbReference type="GO" id="GO:0006605">
    <property type="term" value="P:protein targeting"/>
    <property type="evidence" value="ECO:0007669"/>
    <property type="project" value="UniProtKB-UniRule"/>
</dbReference>
<evidence type="ECO:0000256" key="5">
    <source>
        <dbReference type="ARBA" id="ARBA00022927"/>
    </source>
</evidence>
<evidence type="ECO:0000256" key="6">
    <source>
        <dbReference type="ARBA" id="ARBA00022989"/>
    </source>
</evidence>
<dbReference type="PROSITE" id="PS00755">
    <property type="entry name" value="SECY_1"/>
    <property type="match status" value="1"/>
</dbReference>
<feature type="transmembrane region" description="Helical" evidence="10">
    <location>
        <begin position="230"/>
        <end position="250"/>
    </location>
</feature>
<feature type="transmembrane region" description="Helical" evidence="10">
    <location>
        <begin position="200"/>
        <end position="218"/>
    </location>
</feature>
<feature type="transmembrane region" description="Helical" evidence="10">
    <location>
        <begin position="172"/>
        <end position="193"/>
    </location>
</feature>
<keyword evidence="3 10" id="KW-0813">Transport</keyword>